<sequence length="661" mass="73368">MATRIAVFLLFTLVTNFSALGFGATLNGTQPGHAEGILQSIENATVTPSGEDLLVTRKDPGAPVEMVFTRCQGLGVQYQEHQWWVLPISASGAQVDANKALWVLPLDPTSKDHSWHIALHGGQLQAKKTEAGLTVTAVAESVTLSRAEARPHSDPFGNRFSLEMSGGPELEQALAAFYWGTILPSVVEKTMAANFPYSSGYVLSTLNVNSYAGSYPAVDHEFQIKGRLAMGSAVDLDIVKRMIELQFKLMNDDPEQLFRAPTSVQPNGTREYHVRRNSLDNRQNAAMFPLTGDIEVIEESWRYYEAGKDAAWLQASIGNLEHAAGWILSHTDQYGRVWSDVYYEDQVIKDGRETEAQAFAAHAFELLAGMETLLKRQDKAASFTAEAKRMADALVAPVPMGYWDAKNQRFIDWIDRNGQVHDHIHLLANELPVTFGYATADQAAAVRRLIDANAAEFERFPSFVAAKIADYNKSEIGSGGPYDLCAAGRYWYWDAAFDALQQQNGILFDQLKTVAAEGARNGYFMSERYDMDHVYYIDGKHAHGAEKYYEYPNVFAAVLIDRFLGLSVPADADVSVAPHLTSYGSVEFQLPKYALRYSFSKDGFVLKNLSDKPRRYKVDLSALGFSSTQYRLRSRSGDGIVDAHSTVTLPAHEEARWTPVH</sequence>
<dbReference type="InterPro" id="IPR008928">
    <property type="entry name" value="6-hairpin_glycosidase_sf"/>
</dbReference>
<dbReference type="InterPro" id="IPR012341">
    <property type="entry name" value="6hp_glycosidase-like_sf"/>
</dbReference>
<dbReference type="AlphaFoldDB" id="A0A4R1L238"/>
<reference evidence="2 3" key="1">
    <citation type="submission" date="2019-03" db="EMBL/GenBank/DDBJ databases">
        <title>Genomic Encyclopedia of Type Strains, Phase IV (KMG-IV): sequencing the most valuable type-strain genomes for metagenomic binning, comparative biology and taxonomic classification.</title>
        <authorList>
            <person name="Goeker M."/>
        </authorList>
    </citation>
    <scope>NUCLEOTIDE SEQUENCE [LARGE SCALE GENOMIC DNA]</scope>
    <source>
        <strain evidence="2 3">DSM 103428</strain>
    </source>
</reference>
<proteinExistence type="predicted"/>
<dbReference type="OrthoDB" id="5092289at2"/>
<dbReference type="GO" id="GO:0005975">
    <property type="term" value="P:carbohydrate metabolic process"/>
    <property type="evidence" value="ECO:0007669"/>
    <property type="project" value="InterPro"/>
</dbReference>
<evidence type="ECO:0008006" key="4">
    <source>
        <dbReference type="Google" id="ProtNLM"/>
    </source>
</evidence>
<evidence type="ECO:0000313" key="3">
    <source>
        <dbReference type="Proteomes" id="UP000295210"/>
    </source>
</evidence>
<evidence type="ECO:0000313" key="2">
    <source>
        <dbReference type="EMBL" id="TCK72035.1"/>
    </source>
</evidence>
<name>A0A4R1L238_9BACT</name>
<dbReference type="RefSeq" id="WP_131997496.1">
    <property type="nucleotide sequence ID" value="NZ_SMGK01000004.1"/>
</dbReference>
<dbReference type="SUPFAM" id="SSF48208">
    <property type="entry name" value="Six-hairpin glycosidases"/>
    <property type="match status" value="1"/>
</dbReference>
<feature type="chain" id="PRO_5020372822" description="Alpha-L-rhamnosidase six-hairpin glycosidase domain-containing protein" evidence="1">
    <location>
        <begin position="20"/>
        <end position="661"/>
    </location>
</feature>
<evidence type="ECO:0000256" key="1">
    <source>
        <dbReference type="SAM" id="SignalP"/>
    </source>
</evidence>
<comment type="caution">
    <text evidence="2">The sequence shown here is derived from an EMBL/GenBank/DDBJ whole genome shotgun (WGS) entry which is preliminary data.</text>
</comment>
<organism evidence="2 3">
    <name type="scientific">Acidipila rosea</name>
    <dbReference type="NCBI Taxonomy" id="768535"/>
    <lineage>
        <taxon>Bacteria</taxon>
        <taxon>Pseudomonadati</taxon>
        <taxon>Acidobacteriota</taxon>
        <taxon>Terriglobia</taxon>
        <taxon>Terriglobales</taxon>
        <taxon>Acidobacteriaceae</taxon>
        <taxon>Acidipila</taxon>
    </lineage>
</organism>
<keyword evidence="3" id="KW-1185">Reference proteome</keyword>
<gene>
    <name evidence="2" type="ORF">C7378_2667</name>
</gene>
<dbReference type="Proteomes" id="UP000295210">
    <property type="component" value="Unassembled WGS sequence"/>
</dbReference>
<dbReference type="EMBL" id="SMGK01000004">
    <property type="protein sequence ID" value="TCK72035.1"/>
    <property type="molecule type" value="Genomic_DNA"/>
</dbReference>
<protein>
    <recommendedName>
        <fullName evidence="4">Alpha-L-rhamnosidase six-hairpin glycosidase domain-containing protein</fullName>
    </recommendedName>
</protein>
<keyword evidence="1" id="KW-0732">Signal</keyword>
<dbReference type="Gene3D" id="1.50.10.10">
    <property type="match status" value="1"/>
</dbReference>
<accession>A0A4R1L238</accession>
<feature type="signal peptide" evidence="1">
    <location>
        <begin position="1"/>
        <end position="19"/>
    </location>
</feature>